<dbReference type="RefSeq" id="WP_212687402.1">
    <property type="nucleotide sequence ID" value="NZ_CAXBSD010000183.1"/>
</dbReference>
<accession>A0A941DJR3</accession>
<dbReference type="PIRSF" id="PIRSF037290">
    <property type="entry name" value="UCP037290"/>
    <property type="match status" value="1"/>
</dbReference>
<dbReference type="Gene3D" id="3.40.50.300">
    <property type="entry name" value="P-loop containing nucleotide triphosphate hydrolases"/>
    <property type="match status" value="1"/>
</dbReference>
<protein>
    <submittedName>
        <fullName evidence="1">Translesion DNA synthesis-associated protein ImuA</fullName>
    </submittedName>
</protein>
<dbReference type="InterPro" id="IPR047610">
    <property type="entry name" value="ImuA_translesion"/>
</dbReference>
<dbReference type="SUPFAM" id="SSF52540">
    <property type="entry name" value="P-loop containing nucleoside triphosphate hydrolases"/>
    <property type="match status" value="1"/>
</dbReference>
<organism evidence="1 2">
    <name type="scientific">Undibacterium luofuense</name>
    <dbReference type="NCBI Taxonomy" id="2828733"/>
    <lineage>
        <taxon>Bacteria</taxon>
        <taxon>Pseudomonadati</taxon>
        <taxon>Pseudomonadota</taxon>
        <taxon>Betaproteobacteria</taxon>
        <taxon>Burkholderiales</taxon>
        <taxon>Oxalobacteraceae</taxon>
        <taxon>Undibacterium</taxon>
    </lineage>
</organism>
<comment type="caution">
    <text evidence="1">The sequence shown here is derived from an EMBL/GenBank/DDBJ whole genome shotgun (WGS) entry which is preliminary data.</text>
</comment>
<dbReference type="NCBIfam" id="NF033429">
    <property type="entry name" value="ImuA_translesion"/>
    <property type="match status" value="1"/>
</dbReference>
<dbReference type="AlphaFoldDB" id="A0A941DJR3"/>
<name>A0A941DJR3_9BURK</name>
<dbReference type="InterPro" id="IPR017166">
    <property type="entry name" value="UCP037290"/>
</dbReference>
<reference evidence="1" key="1">
    <citation type="submission" date="2021-04" db="EMBL/GenBank/DDBJ databases">
        <title>novel species isolated from subtropical streams in China.</title>
        <authorList>
            <person name="Lu H."/>
        </authorList>
    </citation>
    <scope>NUCLEOTIDE SEQUENCE</scope>
    <source>
        <strain evidence="1">LFS511W</strain>
    </source>
</reference>
<gene>
    <name evidence="1" type="primary">imuA</name>
    <name evidence="1" type="ORF">KDM89_07950</name>
</gene>
<sequence length="228" mass="25722">MNSPEQIHPALWRASQLGNAHGRTLDSGFRMLNRELPGQGWPLGQLMELLVDEPGTLECRLLLPALRQLAQGALMLVAPPYVPQISGLSHDDNFRQRLVWVNPALLKDRLWATEQILRHRSSAAVLLWADQLRNDQLRRLHLLAQQTESLLCLIRPMSVAQTPSPAALRIAALPASYGMQVRILKRRGKAMDEHLPLYLPAHPYLSDLQHDRQPAVVQPAQRASRLLQ</sequence>
<evidence type="ECO:0000313" key="2">
    <source>
        <dbReference type="Proteomes" id="UP000680067"/>
    </source>
</evidence>
<dbReference type="InterPro" id="IPR027417">
    <property type="entry name" value="P-loop_NTPase"/>
</dbReference>
<dbReference type="Proteomes" id="UP000680067">
    <property type="component" value="Unassembled WGS sequence"/>
</dbReference>
<keyword evidence="2" id="KW-1185">Reference proteome</keyword>
<proteinExistence type="predicted"/>
<evidence type="ECO:0000313" key="1">
    <source>
        <dbReference type="EMBL" id="MBR7782068.1"/>
    </source>
</evidence>
<dbReference type="EMBL" id="JAGSPN010000004">
    <property type="protein sequence ID" value="MBR7782068.1"/>
    <property type="molecule type" value="Genomic_DNA"/>
</dbReference>